<evidence type="ECO:0000313" key="1">
    <source>
        <dbReference type="EMBL" id="KKN66141.1"/>
    </source>
</evidence>
<reference evidence="1" key="1">
    <citation type="journal article" date="2015" name="Nature">
        <title>Complex archaea that bridge the gap between prokaryotes and eukaryotes.</title>
        <authorList>
            <person name="Spang A."/>
            <person name="Saw J.H."/>
            <person name="Jorgensen S.L."/>
            <person name="Zaremba-Niedzwiedzka K."/>
            <person name="Martijn J."/>
            <person name="Lind A.E."/>
            <person name="van Eijk R."/>
            <person name="Schleper C."/>
            <person name="Guy L."/>
            <person name="Ettema T.J."/>
        </authorList>
    </citation>
    <scope>NUCLEOTIDE SEQUENCE</scope>
</reference>
<comment type="caution">
    <text evidence="1">The sequence shown here is derived from an EMBL/GenBank/DDBJ whole genome shotgun (WGS) entry which is preliminary data.</text>
</comment>
<organism evidence="1">
    <name type="scientific">marine sediment metagenome</name>
    <dbReference type="NCBI Taxonomy" id="412755"/>
    <lineage>
        <taxon>unclassified sequences</taxon>
        <taxon>metagenomes</taxon>
        <taxon>ecological metagenomes</taxon>
    </lineage>
</organism>
<name>A0A0F9UY31_9ZZZZ</name>
<accession>A0A0F9UY31</accession>
<proteinExistence type="predicted"/>
<dbReference type="EMBL" id="LAZR01000509">
    <property type="protein sequence ID" value="KKN66141.1"/>
    <property type="molecule type" value="Genomic_DNA"/>
</dbReference>
<gene>
    <name evidence="1" type="ORF">LCGC14_0474310</name>
</gene>
<protein>
    <submittedName>
        <fullName evidence="1">Uncharacterized protein</fullName>
    </submittedName>
</protein>
<dbReference type="AlphaFoldDB" id="A0A0F9UY31"/>
<sequence length="81" mass="9086">MDKPQITYVRCFTFTCNFSLQVSVSPVPVYVPGEGLQLLPPRLAAPFICEVCRAEPTKLKAAREEMFKYIGPEQTQEGFDG</sequence>